<gene>
    <name evidence="1" type="ORF">CDKM15_22</name>
</gene>
<evidence type="ECO:0000313" key="1">
    <source>
        <dbReference type="EMBL" id="ANT45165.1"/>
    </source>
</evidence>
<organism evidence="1 2">
    <name type="scientific">Clostridium phage CDKM15</name>
    <dbReference type="NCBI Taxonomy" id="1868595"/>
    <lineage>
        <taxon>Viruses</taxon>
        <taxon>Duplodnaviria</taxon>
        <taxon>Heunggongvirae</taxon>
        <taxon>Uroviricota</taxon>
        <taxon>Caudoviricetes</taxon>
        <taxon>Colneyvirus</taxon>
        <taxon>Colneyvirus CDKM15</taxon>
    </lineage>
</organism>
<evidence type="ECO:0000313" key="2">
    <source>
        <dbReference type="Proteomes" id="UP000266459"/>
    </source>
</evidence>
<protein>
    <submittedName>
        <fullName evidence="1">Uncharacterized protein</fullName>
    </submittedName>
</protein>
<reference evidence="1 2" key="1">
    <citation type="journal article" date="2016" name="Viruses">
        <title>Two Novel Myoviruses from the North of Iraq Reveal Insights into Clostridium difficile Phage Diversity and Biology.</title>
        <authorList>
            <person name="Rashid S.J."/>
            <person name="Barylski J."/>
            <person name="Hargreaves K.R."/>
            <person name="Millard A.A."/>
            <person name="Vinner G.K."/>
            <person name="Clokie M.R."/>
        </authorList>
    </citation>
    <scope>NUCLEOTIDE SEQUENCE [LARGE SCALE GENOMIC DNA]</scope>
</reference>
<keyword evidence="2" id="KW-1185">Reference proteome</keyword>
<dbReference type="Proteomes" id="UP000266459">
    <property type="component" value="Segment"/>
</dbReference>
<dbReference type="NCBIfam" id="NF047374">
    <property type="entry name" value="CD_typeI_toxin"/>
    <property type="match status" value="1"/>
</dbReference>
<dbReference type="EMBL" id="KX228400">
    <property type="protein sequence ID" value="ANT45165.1"/>
    <property type="molecule type" value="Genomic_DNA"/>
</dbReference>
<accession>A0A3G1E3G2</accession>
<name>A0A3G1E3G2_9CAUD</name>
<proteinExistence type="predicted"/>
<sequence>MDNFLQNVLERLSVSLIVCLVSNLLKKRKKPLKVAAKSGWEFDFKIKFRRFK</sequence>